<dbReference type="EMBL" id="JAAGMN010008954">
    <property type="protein sequence ID" value="NEE21000.1"/>
    <property type="molecule type" value="Genomic_DNA"/>
</dbReference>
<gene>
    <name evidence="2" type="ORF">G3M58_82885</name>
</gene>
<feature type="non-terminal residue" evidence="2">
    <location>
        <position position="70"/>
    </location>
</feature>
<comment type="caution">
    <text evidence="2">The sequence shown here is derived from an EMBL/GenBank/DDBJ whole genome shotgun (WGS) entry which is preliminary data.</text>
</comment>
<protein>
    <submittedName>
        <fullName evidence="2">MFS transporter</fullName>
    </submittedName>
</protein>
<keyword evidence="1" id="KW-0472">Membrane</keyword>
<sequence length="70" mass="7354">VLAPLLLGVALGALFLVVEARSADPLIPLSFLSVRIRAVSNAAGLLFTAAFFSLSFLLMLHLQTVLGYGP</sequence>
<keyword evidence="1" id="KW-0812">Transmembrane</keyword>
<feature type="transmembrane region" description="Helical" evidence="1">
    <location>
        <begin position="44"/>
        <end position="68"/>
    </location>
</feature>
<evidence type="ECO:0000313" key="2">
    <source>
        <dbReference type="EMBL" id="NEE21000.1"/>
    </source>
</evidence>
<proteinExistence type="predicted"/>
<evidence type="ECO:0000256" key="1">
    <source>
        <dbReference type="SAM" id="Phobius"/>
    </source>
</evidence>
<accession>A0A6G3XU21</accession>
<feature type="non-terminal residue" evidence="2">
    <location>
        <position position="1"/>
    </location>
</feature>
<reference evidence="2" key="1">
    <citation type="submission" date="2020-01" db="EMBL/GenBank/DDBJ databases">
        <title>Insect and environment-associated Actinomycetes.</title>
        <authorList>
            <person name="Currrie C."/>
            <person name="Chevrette M."/>
            <person name="Carlson C."/>
            <person name="Stubbendieck R."/>
            <person name="Wendt-Pienkowski E."/>
        </authorList>
    </citation>
    <scope>NUCLEOTIDE SEQUENCE</scope>
    <source>
        <strain evidence="2">SID7499</strain>
    </source>
</reference>
<keyword evidence="1" id="KW-1133">Transmembrane helix</keyword>
<name>A0A6G3XU21_9ACTN</name>
<organism evidence="2">
    <name type="scientific">Streptomyces sp. SID7499</name>
    <dbReference type="NCBI Taxonomy" id="2706086"/>
    <lineage>
        <taxon>Bacteria</taxon>
        <taxon>Bacillati</taxon>
        <taxon>Actinomycetota</taxon>
        <taxon>Actinomycetes</taxon>
        <taxon>Kitasatosporales</taxon>
        <taxon>Streptomycetaceae</taxon>
        <taxon>Streptomyces</taxon>
    </lineage>
</organism>
<dbReference type="AlphaFoldDB" id="A0A6G3XU21"/>